<evidence type="ECO:0000256" key="2">
    <source>
        <dbReference type="ARBA" id="ARBA00022741"/>
    </source>
</evidence>
<sequence length="542" mass="58211">MITATDLEVRAGARTLLSIEGSALRVQPGDRIGLVGRNGAGKTTTMRILAGEGEPYAGTVTRTGEIGYLPQDPKEGDLDMLARDRVLSARGLDTLLADLEKQQALMAEVADDAARDKAVRRYGQLEERFAALGGYAAESEAGRICASLGLPDRVLTQPLRTLSGGQRRRVELARILFAASDAGSGSATTLLLDEPTNHLDADSITWLRSFLQNHSGGLVVISHDVDLLADVVNRVWFLDAVRGEADVYNMGWQKYLDARATDEQRRRRERANAEKKAAALRTQAAKMGAKATKAVAAQNMLKRAERMLASLDDERVADKVARIKFPTPAPCGKTPLIAKGLTKTYGSLEIFTGLDLAIDRGSRVVVLGLNGAGKTTLLRLLAGVEKPDAGGLEPGYGLKIGYFAQEHDTLDNMATVWENIRHAAPDTGEQDLRGLLGAFMFSGPQLEQPAGTLSGGEKTRLALAGLVASTANVLLLDEPTNNLDPASREQVLDALRSYAGAVVLVTHDPGAAEALDPQRVLLLPDGTEDFWSDDYRDLIELA</sequence>
<evidence type="ECO:0000259" key="5">
    <source>
        <dbReference type="PROSITE" id="PS50893"/>
    </source>
</evidence>
<dbReference type="GO" id="GO:0005524">
    <property type="term" value="F:ATP binding"/>
    <property type="evidence" value="ECO:0007669"/>
    <property type="project" value="UniProtKB-KW"/>
</dbReference>
<evidence type="ECO:0000313" key="7">
    <source>
        <dbReference type="Proteomes" id="UP000466554"/>
    </source>
</evidence>
<dbReference type="PANTHER" id="PTHR19211">
    <property type="entry name" value="ATP-BINDING TRANSPORT PROTEIN-RELATED"/>
    <property type="match status" value="1"/>
</dbReference>
<dbReference type="SUPFAM" id="SSF52540">
    <property type="entry name" value="P-loop containing nucleoside triphosphate hydrolases"/>
    <property type="match status" value="2"/>
</dbReference>
<dbReference type="InterPro" id="IPR050611">
    <property type="entry name" value="ABCF"/>
</dbReference>
<evidence type="ECO:0000256" key="4">
    <source>
        <dbReference type="SAM" id="Coils"/>
    </source>
</evidence>
<dbReference type="Pfam" id="PF00005">
    <property type="entry name" value="ABC_tran"/>
    <property type="match status" value="2"/>
</dbReference>
<keyword evidence="2" id="KW-0547">Nucleotide-binding</keyword>
<dbReference type="AlphaFoldDB" id="A0A7I7U830"/>
<dbReference type="RefSeq" id="WP_163767895.1">
    <property type="nucleotide sequence ID" value="NZ_AP022598.1"/>
</dbReference>
<evidence type="ECO:0000313" key="6">
    <source>
        <dbReference type="EMBL" id="BBY77574.1"/>
    </source>
</evidence>
<dbReference type="Gene3D" id="3.40.50.300">
    <property type="entry name" value="P-loop containing nucleotide triphosphate hydrolases"/>
    <property type="match status" value="2"/>
</dbReference>
<dbReference type="InterPro" id="IPR017871">
    <property type="entry name" value="ABC_transporter-like_CS"/>
</dbReference>
<dbReference type="InterPro" id="IPR003439">
    <property type="entry name" value="ABC_transporter-like_ATP-bd"/>
</dbReference>
<dbReference type="CDD" id="cd03221">
    <property type="entry name" value="ABCF_EF-3"/>
    <property type="match status" value="2"/>
</dbReference>
<feature type="domain" description="ABC transporter" evidence="5">
    <location>
        <begin position="2"/>
        <end position="265"/>
    </location>
</feature>
<gene>
    <name evidence="6" type="ORF">MPRF_44730</name>
</gene>
<keyword evidence="3 6" id="KW-0067">ATP-binding</keyword>
<keyword evidence="4" id="KW-0175">Coiled coil</keyword>
<dbReference type="InterPro" id="IPR027417">
    <property type="entry name" value="P-loop_NTPase"/>
</dbReference>
<feature type="coiled-coil region" evidence="4">
    <location>
        <begin position="263"/>
        <end position="314"/>
    </location>
</feature>
<keyword evidence="1" id="KW-0677">Repeat</keyword>
<dbReference type="Pfam" id="PF12848">
    <property type="entry name" value="ABC_tran_Xtn"/>
    <property type="match status" value="1"/>
</dbReference>
<dbReference type="FunFam" id="3.40.50.300:FF:000944">
    <property type="entry name" value="Macrolide ABC transporter ATP-binding protein"/>
    <property type="match status" value="1"/>
</dbReference>
<dbReference type="InterPro" id="IPR032781">
    <property type="entry name" value="ABC_tran_Xtn"/>
</dbReference>
<proteinExistence type="predicted"/>
<dbReference type="FunFam" id="3.40.50.300:FF:000597">
    <property type="entry name" value="ABC transporter ATP-binding protein"/>
    <property type="match status" value="1"/>
</dbReference>
<protein>
    <submittedName>
        <fullName evidence="6">ABC transporter ATP-binding protein</fullName>
    </submittedName>
</protein>
<reference evidence="6 7" key="1">
    <citation type="journal article" date="2019" name="Emerg. Microbes Infect.">
        <title>Comprehensive subspecies identification of 175 nontuberculous mycobacteria species based on 7547 genomic profiles.</title>
        <authorList>
            <person name="Matsumoto Y."/>
            <person name="Kinjo T."/>
            <person name="Motooka D."/>
            <person name="Nabeya D."/>
            <person name="Jung N."/>
            <person name="Uechi K."/>
            <person name="Horii T."/>
            <person name="Iida T."/>
            <person name="Fujita J."/>
            <person name="Nakamura S."/>
        </authorList>
    </citation>
    <scope>NUCLEOTIDE SEQUENCE [LARGE SCALE GENOMIC DNA]</scope>
    <source>
        <strain evidence="6 7">JCM 6367</strain>
    </source>
</reference>
<dbReference type="InterPro" id="IPR003593">
    <property type="entry name" value="AAA+_ATPase"/>
</dbReference>
<dbReference type="PANTHER" id="PTHR19211:SF14">
    <property type="entry name" value="ATP-BINDING CASSETTE SUB-FAMILY F MEMBER 1"/>
    <property type="match status" value="1"/>
</dbReference>
<dbReference type="EMBL" id="AP022598">
    <property type="protein sequence ID" value="BBY77574.1"/>
    <property type="molecule type" value="Genomic_DNA"/>
</dbReference>
<name>A0A7I7U830_MYCPF</name>
<feature type="domain" description="ABC transporter" evidence="5">
    <location>
        <begin position="336"/>
        <end position="541"/>
    </location>
</feature>
<evidence type="ECO:0000256" key="1">
    <source>
        <dbReference type="ARBA" id="ARBA00022737"/>
    </source>
</evidence>
<evidence type="ECO:0000256" key="3">
    <source>
        <dbReference type="ARBA" id="ARBA00022840"/>
    </source>
</evidence>
<dbReference type="GO" id="GO:0016887">
    <property type="term" value="F:ATP hydrolysis activity"/>
    <property type="evidence" value="ECO:0007669"/>
    <property type="project" value="InterPro"/>
</dbReference>
<dbReference type="PROSITE" id="PS00211">
    <property type="entry name" value="ABC_TRANSPORTER_1"/>
    <property type="match status" value="2"/>
</dbReference>
<dbReference type="PROSITE" id="PS50893">
    <property type="entry name" value="ABC_TRANSPORTER_2"/>
    <property type="match status" value="2"/>
</dbReference>
<dbReference type="Proteomes" id="UP000466554">
    <property type="component" value="Chromosome"/>
</dbReference>
<organism evidence="6 7">
    <name type="scientific">Mycolicibacterium parafortuitum</name>
    <name type="common">Mycobacterium parafortuitum</name>
    <dbReference type="NCBI Taxonomy" id="39692"/>
    <lineage>
        <taxon>Bacteria</taxon>
        <taxon>Bacillati</taxon>
        <taxon>Actinomycetota</taxon>
        <taxon>Actinomycetes</taxon>
        <taxon>Mycobacteriales</taxon>
        <taxon>Mycobacteriaceae</taxon>
        <taxon>Mycolicibacterium</taxon>
    </lineage>
</organism>
<dbReference type="SMART" id="SM00382">
    <property type="entry name" value="AAA"/>
    <property type="match status" value="2"/>
</dbReference>
<accession>A0A7I7U830</accession>